<dbReference type="SUPFAM" id="SSF46785">
    <property type="entry name" value="Winged helix' DNA-binding domain"/>
    <property type="match status" value="1"/>
</dbReference>
<gene>
    <name evidence="5" type="ORF">PV666_42015</name>
</gene>
<protein>
    <submittedName>
        <fullName evidence="5">Helix-turn-helix domain-containing protein</fullName>
    </submittedName>
</protein>
<dbReference type="CDD" id="cd00090">
    <property type="entry name" value="HTH_ARSR"/>
    <property type="match status" value="1"/>
</dbReference>
<keyword evidence="2" id="KW-0238">DNA-binding</keyword>
<dbReference type="RefSeq" id="WP_010355894.1">
    <property type="nucleotide sequence ID" value="NZ_CP122369.1"/>
</dbReference>
<dbReference type="PANTHER" id="PTHR33204:SF37">
    <property type="entry name" value="HTH-TYPE TRANSCRIPTIONAL REGULATOR YODB"/>
    <property type="match status" value="1"/>
</dbReference>
<evidence type="ECO:0000313" key="6">
    <source>
        <dbReference type="Proteomes" id="UP001272987"/>
    </source>
</evidence>
<feature type="domain" description="HTH hxlR-type" evidence="4">
    <location>
        <begin position="9"/>
        <end position="107"/>
    </location>
</feature>
<dbReference type="Pfam" id="PF01638">
    <property type="entry name" value="HxlR"/>
    <property type="match status" value="1"/>
</dbReference>
<comment type="caution">
    <text evidence="5">The sequence shown here is derived from an EMBL/GenBank/DDBJ whole genome shotgun (WGS) entry which is preliminary data.</text>
</comment>
<dbReference type="InterPro" id="IPR036388">
    <property type="entry name" value="WH-like_DNA-bd_sf"/>
</dbReference>
<reference evidence="5 6" key="1">
    <citation type="journal article" date="2023" name="Microb. Genom.">
        <title>Mesoterricola silvestris gen. nov., sp. nov., Mesoterricola sediminis sp. nov., Geothrix oryzae sp. nov., Geothrix edaphica sp. nov., Geothrix rubra sp. nov., and Geothrix limicola sp. nov., six novel members of Acidobacteriota isolated from soils.</title>
        <authorList>
            <person name="Weisberg A.J."/>
            <person name="Pearce E."/>
            <person name="Kramer C.G."/>
            <person name="Chang J.H."/>
            <person name="Clarke C.R."/>
        </authorList>
    </citation>
    <scope>NUCLEOTIDE SEQUENCE [LARGE SCALE GENOMIC DNA]</scope>
    <source>
        <strain evidence="5 6">NB05-1H</strain>
    </source>
</reference>
<keyword evidence="6" id="KW-1185">Reference proteome</keyword>
<evidence type="ECO:0000259" key="4">
    <source>
        <dbReference type="PROSITE" id="PS51118"/>
    </source>
</evidence>
<keyword evidence="1" id="KW-0805">Transcription regulation</keyword>
<evidence type="ECO:0000256" key="2">
    <source>
        <dbReference type="ARBA" id="ARBA00023125"/>
    </source>
</evidence>
<dbReference type="PANTHER" id="PTHR33204">
    <property type="entry name" value="TRANSCRIPTIONAL REGULATOR, MARR FAMILY"/>
    <property type="match status" value="1"/>
</dbReference>
<evidence type="ECO:0000313" key="5">
    <source>
        <dbReference type="EMBL" id="MDX3024406.1"/>
    </source>
</evidence>
<dbReference type="InterPro" id="IPR036390">
    <property type="entry name" value="WH_DNA-bd_sf"/>
</dbReference>
<keyword evidence="3" id="KW-0804">Transcription</keyword>
<dbReference type="EMBL" id="JARAWP010000034">
    <property type="protein sequence ID" value="MDX3024406.1"/>
    <property type="molecule type" value="Genomic_DNA"/>
</dbReference>
<evidence type="ECO:0000256" key="3">
    <source>
        <dbReference type="ARBA" id="ARBA00023163"/>
    </source>
</evidence>
<dbReference type="InterPro" id="IPR002577">
    <property type="entry name" value="HTH_HxlR"/>
</dbReference>
<proteinExistence type="predicted"/>
<dbReference type="Proteomes" id="UP001272987">
    <property type="component" value="Unassembled WGS sequence"/>
</dbReference>
<evidence type="ECO:0000256" key="1">
    <source>
        <dbReference type="ARBA" id="ARBA00023015"/>
    </source>
</evidence>
<organism evidence="5 6">
    <name type="scientific">Streptomyces acidiscabies</name>
    <dbReference type="NCBI Taxonomy" id="42234"/>
    <lineage>
        <taxon>Bacteria</taxon>
        <taxon>Bacillati</taxon>
        <taxon>Actinomycetota</taxon>
        <taxon>Actinomycetes</taxon>
        <taxon>Kitasatosporales</taxon>
        <taxon>Streptomycetaceae</taxon>
        <taxon>Streptomyces</taxon>
    </lineage>
</organism>
<dbReference type="PROSITE" id="PS51118">
    <property type="entry name" value="HTH_HXLR"/>
    <property type="match status" value="1"/>
</dbReference>
<sequence>MNKLCERECGVARFLALLDGPWATLIVRELLPGPRRFTELRDALPGISPHTLTSRLRRFERHGLVTRTAYAEIPPRVEYRLTPVGEGLREVLDAMATWALSMPEQAGQGPGE</sequence>
<name>A0ABU4M9I5_9ACTN</name>
<dbReference type="Gene3D" id="1.10.10.10">
    <property type="entry name" value="Winged helix-like DNA-binding domain superfamily/Winged helix DNA-binding domain"/>
    <property type="match status" value="1"/>
</dbReference>
<accession>A0ABU4M9I5</accession>
<dbReference type="InterPro" id="IPR011991">
    <property type="entry name" value="ArsR-like_HTH"/>
</dbReference>